<evidence type="ECO:0000313" key="1">
    <source>
        <dbReference type="EMBL" id="SCE74558.1"/>
    </source>
</evidence>
<accession>A0A1C4USC9</accession>
<dbReference type="EMBL" id="FMCT01000001">
    <property type="protein sequence ID" value="SCE74558.1"/>
    <property type="molecule type" value="Genomic_DNA"/>
</dbReference>
<organism evidence="1 2">
    <name type="scientific">Micromonospora carbonacea</name>
    <dbReference type="NCBI Taxonomy" id="47853"/>
    <lineage>
        <taxon>Bacteria</taxon>
        <taxon>Bacillati</taxon>
        <taxon>Actinomycetota</taxon>
        <taxon>Actinomycetes</taxon>
        <taxon>Micromonosporales</taxon>
        <taxon>Micromonosporaceae</taxon>
        <taxon>Micromonospora</taxon>
    </lineage>
</organism>
<proteinExistence type="predicted"/>
<name>A0A1C4USC9_9ACTN</name>
<evidence type="ECO:0000313" key="2">
    <source>
        <dbReference type="Proteomes" id="UP000183585"/>
    </source>
</evidence>
<dbReference type="AlphaFoldDB" id="A0A1C4USC9"/>
<dbReference type="Proteomes" id="UP000183585">
    <property type="component" value="Unassembled WGS sequence"/>
</dbReference>
<keyword evidence="2" id="KW-1185">Reference proteome</keyword>
<protein>
    <submittedName>
        <fullName evidence="1">Uncharacterized protein</fullName>
    </submittedName>
</protein>
<sequence>MEIDIDAFLLIAGPGERWGGRAVGWFGCWGGVSVGVGVGGP</sequence>
<gene>
    <name evidence="1" type="ORF">GA0070563_101719</name>
</gene>
<reference evidence="2" key="1">
    <citation type="submission" date="2016-06" db="EMBL/GenBank/DDBJ databases">
        <authorList>
            <person name="Varghese N."/>
            <person name="Submissions Spin"/>
        </authorList>
    </citation>
    <scope>NUCLEOTIDE SEQUENCE [LARGE SCALE GENOMIC DNA]</scope>
    <source>
        <strain evidence="2">DSM 43168</strain>
    </source>
</reference>